<feature type="domain" description="SET" evidence="9">
    <location>
        <begin position="653"/>
        <end position="777"/>
    </location>
</feature>
<dbReference type="GO" id="GO:0005694">
    <property type="term" value="C:chromosome"/>
    <property type="evidence" value="ECO:0007669"/>
    <property type="project" value="UniProtKB-SubCell"/>
</dbReference>
<dbReference type="SMART" id="SM00317">
    <property type="entry name" value="SET"/>
    <property type="match status" value="1"/>
</dbReference>
<evidence type="ECO:0000256" key="5">
    <source>
        <dbReference type="ARBA" id="ARBA00022691"/>
    </source>
</evidence>
<dbReference type="PROSITE" id="PS50868">
    <property type="entry name" value="POST_SET"/>
    <property type="match status" value="1"/>
</dbReference>
<dbReference type="RefSeq" id="XP_002673418.1">
    <property type="nucleotide sequence ID" value="XM_002673372.1"/>
</dbReference>
<keyword evidence="13" id="KW-1185">Reference proteome</keyword>
<organism evidence="13">
    <name type="scientific">Naegleria gruberi</name>
    <name type="common">Amoeba</name>
    <dbReference type="NCBI Taxonomy" id="5762"/>
    <lineage>
        <taxon>Eukaryota</taxon>
        <taxon>Discoba</taxon>
        <taxon>Heterolobosea</taxon>
        <taxon>Tetramitia</taxon>
        <taxon>Eutetramitia</taxon>
        <taxon>Vahlkampfiidae</taxon>
        <taxon>Naegleria</taxon>
    </lineage>
</organism>
<feature type="domain" description="Pre-SET" evidence="10">
    <location>
        <begin position="572"/>
        <end position="650"/>
    </location>
</feature>
<dbReference type="GO" id="GO:0008270">
    <property type="term" value="F:zinc ion binding"/>
    <property type="evidence" value="ECO:0007669"/>
    <property type="project" value="InterPro"/>
</dbReference>
<evidence type="ECO:0000259" key="11">
    <source>
        <dbReference type="PROSITE" id="PS50868"/>
    </source>
</evidence>
<dbReference type="InterPro" id="IPR001214">
    <property type="entry name" value="SET_dom"/>
</dbReference>
<dbReference type="KEGG" id="ngr:NAEGRDRAFT_51681"/>
<comment type="subcellular location">
    <subcellularLocation>
        <location evidence="1">Chromosome</location>
    </subcellularLocation>
</comment>
<evidence type="ECO:0000259" key="10">
    <source>
        <dbReference type="PROSITE" id="PS50867"/>
    </source>
</evidence>
<keyword evidence="2" id="KW-0158">Chromosome</keyword>
<dbReference type="VEuPathDB" id="AmoebaDB:NAEGRDRAFT_51681"/>
<dbReference type="eggNOG" id="KOG1082">
    <property type="taxonomic scope" value="Eukaryota"/>
</dbReference>
<keyword evidence="5" id="KW-0949">S-adenosyl-L-methionine</keyword>
<feature type="domain" description="Post-SET" evidence="11">
    <location>
        <begin position="782"/>
        <end position="798"/>
    </location>
</feature>
<dbReference type="GO" id="GO:0042054">
    <property type="term" value="F:histone methyltransferase activity"/>
    <property type="evidence" value="ECO:0007669"/>
    <property type="project" value="InterPro"/>
</dbReference>
<dbReference type="InParanoid" id="D2VRH3"/>
<dbReference type="PROSITE" id="PS50280">
    <property type="entry name" value="SET"/>
    <property type="match status" value="1"/>
</dbReference>
<evidence type="ECO:0000313" key="13">
    <source>
        <dbReference type="Proteomes" id="UP000006671"/>
    </source>
</evidence>
<evidence type="ECO:0000256" key="3">
    <source>
        <dbReference type="ARBA" id="ARBA00022603"/>
    </source>
</evidence>
<dbReference type="SMART" id="SM00508">
    <property type="entry name" value="PostSET"/>
    <property type="match status" value="1"/>
</dbReference>
<dbReference type="STRING" id="5762.D2VRH3"/>
<dbReference type="InterPro" id="IPR046341">
    <property type="entry name" value="SET_dom_sf"/>
</dbReference>
<dbReference type="PROSITE" id="PS50867">
    <property type="entry name" value="PRE_SET"/>
    <property type="match status" value="1"/>
</dbReference>
<dbReference type="SMART" id="SM00468">
    <property type="entry name" value="PreSET"/>
    <property type="match status" value="1"/>
</dbReference>
<protein>
    <submittedName>
        <fullName evidence="12">Predicted protein</fullName>
    </submittedName>
</protein>
<dbReference type="InterPro" id="IPR003616">
    <property type="entry name" value="Post-SET_dom"/>
</dbReference>
<accession>D2VRH3</accession>
<keyword evidence="7" id="KW-0862">Zinc</keyword>
<dbReference type="Gene3D" id="2.170.270.10">
    <property type="entry name" value="SET domain"/>
    <property type="match status" value="1"/>
</dbReference>
<dbReference type="OrthoDB" id="308383at2759"/>
<sequence>MSKRNKQSSGSDDDSDVVVTGSKTKKQKTIRTTFDINVCGALQKIQYSPDFLSFLKFILQVLEGDAISIDVLWSQIEHMSGRNFSTKSGAIEWLTRHGFRCNNNKISPPLQMKIKEKYLEMISFMNIIIVDNSIPPSVYDICADASSEVFEIKKEMIHEMFEWEGDSGFKLQLKEQIHKFNPTEYLCEVYIEEFKGIYLGSCTPRNDGQKYFAVIGYFTNNPVLITESRCDFGFRMKYRIPTEKNMSITHWENDERTIQVDSMTSPCEIALEVVDDYQKHALHDQIMSYLNSFLQGIIEVENVSQIVYDNFKSQMIGVITDTRWIIFSSLVKSTHLIQREKDVLDELSKNEVFDRLPVHWLTVVCLSFGRDPEVIKKYIKSKKRHACDLEKSLNWKEFNNFHVEETMDLNILNQALENVDKLIDKAISKTVSAYPYSKSFLSNKGKITVSDSEGEDDDDDLNRDPSDPCNKIDDLINHKKRFIRRHFNYIRSMVSKTINGETLPELLGKKKGSPHFYYFDDISLGKSRTAVPVVNAVDFSEFEPFAYATSNTYGEGITEDQREVMAALKNSEACDCKNKCGKGCKCLRLQQEFRTDIFDPSQFNPVRRGDEVYYDNSGKLRDIDTKYVILECNRDCGCSETCPNRVVQKGSNVKLCVFKTKNRGWGLRANQKLSKGQFVEVYFGELITDAIAEKRGERYDRKGLSYLFDLAHGGVQCEYTIDSTFIGNVTRFLNHSCDGNLKQLLVCNEIRDPRYGDIAFFCKRDIKEGEELTFDYEYIVEKRVKCLCGSKNCKGWLR</sequence>
<evidence type="ECO:0000256" key="1">
    <source>
        <dbReference type="ARBA" id="ARBA00004286"/>
    </source>
</evidence>
<dbReference type="Pfam" id="PF00856">
    <property type="entry name" value="SET"/>
    <property type="match status" value="1"/>
</dbReference>
<dbReference type="SUPFAM" id="SSF82199">
    <property type="entry name" value="SET domain"/>
    <property type="match status" value="1"/>
</dbReference>
<evidence type="ECO:0000256" key="2">
    <source>
        <dbReference type="ARBA" id="ARBA00022454"/>
    </source>
</evidence>
<evidence type="ECO:0000259" key="9">
    <source>
        <dbReference type="PROSITE" id="PS50280"/>
    </source>
</evidence>
<evidence type="ECO:0000256" key="8">
    <source>
        <dbReference type="SAM" id="MobiDB-lite"/>
    </source>
</evidence>
<reference evidence="12 13" key="1">
    <citation type="journal article" date="2010" name="Cell">
        <title>The genome of Naegleria gruberi illuminates early eukaryotic versatility.</title>
        <authorList>
            <person name="Fritz-Laylin L.K."/>
            <person name="Prochnik S.E."/>
            <person name="Ginger M.L."/>
            <person name="Dacks J.B."/>
            <person name="Carpenter M.L."/>
            <person name="Field M.C."/>
            <person name="Kuo A."/>
            <person name="Paredez A."/>
            <person name="Chapman J."/>
            <person name="Pham J."/>
            <person name="Shu S."/>
            <person name="Neupane R."/>
            <person name="Cipriano M."/>
            <person name="Mancuso J."/>
            <person name="Tu H."/>
            <person name="Salamov A."/>
            <person name="Lindquist E."/>
            <person name="Shapiro H."/>
            <person name="Lucas S."/>
            <person name="Grigoriev I.V."/>
            <person name="Cande W.Z."/>
            <person name="Fulton C."/>
            <person name="Rokhsar D.S."/>
            <person name="Dawson S.C."/>
        </authorList>
    </citation>
    <scope>NUCLEOTIDE SEQUENCE [LARGE SCALE GENOMIC DNA]</scope>
    <source>
        <strain evidence="12 13">NEG-M</strain>
    </source>
</reference>
<dbReference type="InterPro" id="IPR050973">
    <property type="entry name" value="H3K9_Histone-Lys_N-MTase"/>
</dbReference>
<dbReference type="Pfam" id="PF05033">
    <property type="entry name" value="Pre-SET"/>
    <property type="match status" value="1"/>
</dbReference>
<dbReference type="GeneID" id="8854945"/>
<name>D2VRH3_NAEGR</name>
<evidence type="ECO:0000256" key="6">
    <source>
        <dbReference type="ARBA" id="ARBA00022723"/>
    </source>
</evidence>
<dbReference type="GO" id="GO:0005634">
    <property type="term" value="C:nucleus"/>
    <property type="evidence" value="ECO:0007669"/>
    <property type="project" value="InterPro"/>
</dbReference>
<dbReference type="Proteomes" id="UP000006671">
    <property type="component" value="Unassembled WGS sequence"/>
</dbReference>
<dbReference type="EMBL" id="GG738891">
    <property type="protein sequence ID" value="EFC40674.1"/>
    <property type="molecule type" value="Genomic_DNA"/>
</dbReference>
<evidence type="ECO:0000256" key="7">
    <source>
        <dbReference type="ARBA" id="ARBA00022833"/>
    </source>
</evidence>
<keyword evidence="3" id="KW-0489">Methyltransferase</keyword>
<evidence type="ECO:0000256" key="4">
    <source>
        <dbReference type="ARBA" id="ARBA00022679"/>
    </source>
</evidence>
<evidence type="ECO:0000313" key="12">
    <source>
        <dbReference type="EMBL" id="EFC40674.1"/>
    </source>
</evidence>
<keyword evidence="6" id="KW-0479">Metal-binding</keyword>
<dbReference type="GO" id="GO:0032259">
    <property type="term" value="P:methylation"/>
    <property type="evidence" value="ECO:0007669"/>
    <property type="project" value="UniProtKB-KW"/>
</dbReference>
<dbReference type="PANTHER" id="PTHR46223:SF3">
    <property type="entry name" value="HISTONE-LYSINE N-METHYLTRANSFERASE SET-23"/>
    <property type="match status" value="1"/>
</dbReference>
<dbReference type="AlphaFoldDB" id="D2VRH3"/>
<dbReference type="PANTHER" id="PTHR46223">
    <property type="entry name" value="HISTONE-LYSINE N-METHYLTRANSFERASE SUV39H"/>
    <property type="match status" value="1"/>
</dbReference>
<dbReference type="InterPro" id="IPR007728">
    <property type="entry name" value="Pre-SET_dom"/>
</dbReference>
<gene>
    <name evidence="12" type="ORF">NAEGRDRAFT_51681</name>
</gene>
<feature type="region of interest" description="Disordered" evidence="8">
    <location>
        <begin position="1"/>
        <end position="22"/>
    </location>
</feature>
<proteinExistence type="predicted"/>
<keyword evidence="4" id="KW-0808">Transferase</keyword>